<reference evidence="2 3" key="1">
    <citation type="submission" date="2020-07" db="EMBL/GenBank/DDBJ databases">
        <title>Roseicoccus Jingziensis gen. nov., sp. nov., isolated from coastal seawater.</title>
        <authorList>
            <person name="Feng X."/>
        </authorList>
    </citation>
    <scope>NUCLEOTIDE SEQUENCE [LARGE SCALE GENOMIC DNA]</scope>
    <source>
        <strain evidence="2 3">N1E253</strain>
    </source>
</reference>
<dbReference type="SUPFAM" id="SSF52317">
    <property type="entry name" value="Class I glutamine amidotransferase-like"/>
    <property type="match status" value="1"/>
</dbReference>
<evidence type="ECO:0000256" key="1">
    <source>
        <dbReference type="SAM" id="Phobius"/>
    </source>
</evidence>
<comment type="caution">
    <text evidence="2">The sequence shown here is derived from an EMBL/GenBank/DDBJ whole genome shotgun (WGS) entry which is preliminary data.</text>
</comment>
<sequence length="748" mass="83009">MNFSISNLIFSPTPLTFWLGIISLCMVAILCGIAIRRATRPLRTGGLETLRFLCTLIVVLMLWQPEWREITEPDTKPEVAILYDASRSSTTADAILPSEISPTQDVVTRAEWMEQVLSSELFTPLKSNENNRVFEQAFSSPPEDADPNVQALAGTDIYGAIDTLLEEHNNLRAVVLLTDGDWNTGQAPVAAAQKMRSRNIPLFAVPVGSDKRLPDLDITNVTAPTYGIVGENVQIPFTIISSLDRDVRTLIRLRDVKSGTERSKNITIPAGQEYHDSILWRLNTEGSSTLELNIPVANGEMVSKNNQRKFTISGRKESLRVLVIESTPRWEYRFIRNALYRDPGVHVDCLLLHPKLGPGDGPGYIQQFPEKLEELQKYDVIFLGDVGISSSGKDGITMEQAELLKGLVENQASGIVFIPGSKGNQFSLEDSPLGELIPVLLDENRKEGYSDISTSKLNLTSEGKGSLLTMLGNAEDENETIWKSLPGFYWHAPVVKAKGGTDVLAVHANRSNEFGRIPMLVTRTAGNGKVLFLAHDSAWRWRRGVEDLYHYRFWGQVARWMSYQRNMAAGERIRLYFTPDRPQPGDSVTLNANAFDQYGAPLKKGEVLIDITAPDGTSRRISLDRAEGTWGNFSGRFKVAQPGAWKIQASIDGDTTHGVKTTLLAQGNEIEKTGMPAKSDVLEEMARVAKGRLMDGDKLSSLVKEIHALPEPTPQESRTPLWSHWLTATILITLLGLFWVGRKLNGTF</sequence>
<feature type="transmembrane region" description="Helical" evidence="1">
    <location>
        <begin position="722"/>
        <end position="740"/>
    </location>
</feature>
<proteinExistence type="predicted"/>
<name>A0A851GJH2_9BACT</name>
<dbReference type="SUPFAM" id="SSF53300">
    <property type="entry name" value="vWA-like"/>
    <property type="match status" value="1"/>
</dbReference>
<feature type="transmembrane region" description="Helical" evidence="1">
    <location>
        <begin position="15"/>
        <end position="35"/>
    </location>
</feature>
<feature type="transmembrane region" description="Helical" evidence="1">
    <location>
        <begin position="47"/>
        <end position="63"/>
    </location>
</feature>
<keyword evidence="1" id="KW-0472">Membrane</keyword>
<dbReference type="InterPro" id="IPR029062">
    <property type="entry name" value="Class_I_gatase-like"/>
</dbReference>
<dbReference type="Gene3D" id="3.40.50.410">
    <property type="entry name" value="von Willebrand factor, type A domain"/>
    <property type="match status" value="1"/>
</dbReference>
<organism evidence="2 3">
    <name type="scientific">Oceaniferula marina</name>
    <dbReference type="NCBI Taxonomy" id="2748318"/>
    <lineage>
        <taxon>Bacteria</taxon>
        <taxon>Pseudomonadati</taxon>
        <taxon>Verrucomicrobiota</taxon>
        <taxon>Verrucomicrobiia</taxon>
        <taxon>Verrucomicrobiales</taxon>
        <taxon>Verrucomicrobiaceae</taxon>
        <taxon>Oceaniferula</taxon>
    </lineage>
</organism>
<keyword evidence="1" id="KW-1133">Transmembrane helix</keyword>
<dbReference type="PANTHER" id="PTHR37947:SF1">
    <property type="entry name" value="BLL2462 PROTEIN"/>
    <property type="match status" value="1"/>
</dbReference>
<dbReference type="AlphaFoldDB" id="A0A851GJH2"/>
<keyword evidence="3" id="KW-1185">Reference proteome</keyword>
<dbReference type="Proteomes" id="UP000557872">
    <property type="component" value="Unassembled WGS sequence"/>
</dbReference>
<dbReference type="EMBL" id="JACBAZ010000001">
    <property type="protein sequence ID" value="NWK54820.1"/>
    <property type="molecule type" value="Genomic_DNA"/>
</dbReference>
<protein>
    <recommendedName>
        <fullName evidence="4">VWFA domain-containing protein</fullName>
    </recommendedName>
</protein>
<dbReference type="InterPro" id="IPR036465">
    <property type="entry name" value="vWFA_dom_sf"/>
</dbReference>
<keyword evidence="1" id="KW-0812">Transmembrane</keyword>
<evidence type="ECO:0008006" key="4">
    <source>
        <dbReference type="Google" id="ProtNLM"/>
    </source>
</evidence>
<accession>A0A851GJH2</accession>
<dbReference type="RefSeq" id="WP_178931324.1">
    <property type="nucleotide sequence ID" value="NZ_JACBAZ010000001.1"/>
</dbReference>
<evidence type="ECO:0000313" key="3">
    <source>
        <dbReference type="Proteomes" id="UP000557872"/>
    </source>
</evidence>
<evidence type="ECO:0000313" key="2">
    <source>
        <dbReference type="EMBL" id="NWK54820.1"/>
    </source>
</evidence>
<gene>
    <name evidence="2" type="ORF">HW115_04320</name>
</gene>
<dbReference type="Gene3D" id="3.40.50.880">
    <property type="match status" value="1"/>
</dbReference>
<dbReference type="PANTHER" id="PTHR37947">
    <property type="entry name" value="BLL2462 PROTEIN"/>
    <property type="match status" value="1"/>
</dbReference>